<evidence type="ECO:0000313" key="11">
    <source>
        <dbReference type="EMBL" id="HIU10003.1"/>
    </source>
</evidence>
<dbReference type="PANTHER" id="PTHR17224">
    <property type="entry name" value="PEPTIDYL-TRNA HYDROLASE"/>
    <property type="match status" value="1"/>
</dbReference>
<reference evidence="11" key="1">
    <citation type="submission" date="2020-10" db="EMBL/GenBank/DDBJ databases">
        <authorList>
            <person name="Gilroy R."/>
        </authorList>
    </citation>
    <scope>NUCLEOTIDE SEQUENCE</scope>
    <source>
        <strain evidence="11">2830</strain>
    </source>
</reference>
<evidence type="ECO:0000256" key="1">
    <source>
        <dbReference type="ARBA" id="ARBA00013260"/>
    </source>
</evidence>
<keyword evidence="2 8" id="KW-0820">tRNA-binding</keyword>
<dbReference type="InterPro" id="IPR036416">
    <property type="entry name" value="Pept_tRNA_hydro_sf"/>
</dbReference>
<dbReference type="GO" id="GO:0004045">
    <property type="term" value="F:peptidyl-tRNA hydrolase activity"/>
    <property type="evidence" value="ECO:0007669"/>
    <property type="project" value="UniProtKB-UniRule"/>
</dbReference>
<proteinExistence type="inferred from homology"/>
<comment type="subcellular location">
    <subcellularLocation>
        <location evidence="8">Cytoplasm</location>
    </subcellularLocation>
</comment>
<dbReference type="HAMAP" id="MF_00083">
    <property type="entry name" value="Pept_tRNA_hydro_bact"/>
    <property type="match status" value="1"/>
</dbReference>
<dbReference type="GO" id="GO:0005737">
    <property type="term" value="C:cytoplasm"/>
    <property type="evidence" value="ECO:0007669"/>
    <property type="project" value="UniProtKB-SubCell"/>
</dbReference>
<comment type="subunit">
    <text evidence="8">Monomer.</text>
</comment>
<evidence type="ECO:0000256" key="7">
    <source>
        <dbReference type="ARBA" id="ARBA00050038"/>
    </source>
</evidence>
<evidence type="ECO:0000256" key="8">
    <source>
        <dbReference type="HAMAP-Rule" id="MF_00083"/>
    </source>
</evidence>
<dbReference type="Pfam" id="PF01195">
    <property type="entry name" value="Pept_tRNA_hydro"/>
    <property type="match status" value="1"/>
</dbReference>
<comment type="function">
    <text evidence="8">Hydrolyzes ribosome-free peptidyl-tRNAs (with 1 or more amino acids incorporated), which drop off the ribosome during protein synthesis, or as a result of ribosome stalling.</text>
</comment>
<evidence type="ECO:0000256" key="6">
    <source>
        <dbReference type="ARBA" id="ARBA00048707"/>
    </source>
</evidence>
<sequence length="194" mass="21386">MKLIAGLGNPGIEYQHTRHNIGFIAIDYLAERLGAEFNKSKFFALTAQASYHGEKLLLLKPQTFMNLSGKAVRAAADFYKIDPSEILIIFDDMDLPCGQLRIRQKGSAGGHNGMKDIISQMGNNQNISRFRLGISHPLYGDPAAYVLGRFSDEEKLLLRPAVEDAADAALCWIEMGTAAAMNRFNGKAARPLEK</sequence>
<dbReference type="Proteomes" id="UP000824124">
    <property type="component" value="Unassembled WGS sequence"/>
</dbReference>
<feature type="binding site" evidence="8">
    <location>
        <position position="14"/>
    </location>
    <ligand>
        <name>tRNA</name>
        <dbReference type="ChEBI" id="CHEBI:17843"/>
    </ligand>
</feature>
<dbReference type="GO" id="GO:0000049">
    <property type="term" value="F:tRNA binding"/>
    <property type="evidence" value="ECO:0007669"/>
    <property type="project" value="UniProtKB-UniRule"/>
</dbReference>
<evidence type="ECO:0000256" key="2">
    <source>
        <dbReference type="ARBA" id="ARBA00022555"/>
    </source>
</evidence>
<feature type="site" description="Stabilizes the basic form of H active site to accept a proton" evidence="8">
    <location>
        <position position="91"/>
    </location>
</feature>
<reference evidence="11" key="2">
    <citation type="journal article" date="2021" name="PeerJ">
        <title>Extensive microbial diversity within the chicken gut microbiome revealed by metagenomics and culture.</title>
        <authorList>
            <person name="Gilroy R."/>
            <person name="Ravi A."/>
            <person name="Getino M."/>
            <person name="Pursley I."/>
            <person name="Horton D.L."/>
            <person name="Alikhan N.F."/>
            <person name="Baker D."/>
            <person name="Gharbi K."/>
            <person name="Hall N."/>
            <person name="Watson M."/>
            <person name="Adriaenssens E.M."/>
            <person name="Foster-Nyarko E."/>
            <person name="Jarju S."/>
            <person name="Secka A."/>
            <person name="Antonio M."/>
            <person name="Oren A."/>
            <person name="Chaudhuri R.R."/>
            <person name="La Ragione R."/>
            <person name="Hildebrand F."/>
            <person name="Pallen M.J."/>
        </authorList>
    </citation>
    <scope>NUCLEOTIDE SEQUENCE</scope>
    <source>
        <strain evidence="11">2830</strain>
    </source>
</reference>
<feature type="binding site" evidence="8">
    <location>
        <position position="66"/>
    </location>
    <ligand>
        <name>tRNA</name>
        <dbReference type="ChEBI" id="CHEBI:17843"/>
    </ligand>
</feature>
<name>A0A9D1KY74_9FIRM</name>
<dbReference type="SUPFAM" id="SSF53178">
    <property type="entry name" value="Peptidyl-tRNA hydrolase-like"/>
    <property type="match status" value="1"/>
</dbReference>
<comment type="similarity">
    <text evidence="5 8 10">Belongs to the PTH family.</text>
</comment>
<feature type="binding site" evidence="8">
    <location>
        <position position="64"/>
    </location>
    <ligand>
        <name>tRNA</name>
        <dbReference type="ChEBI" id="CHEBI:17843"/>
    </ligand>
</feature>
<feature type="binding site" evidence="8">
    <location>
        <position position="112"/>
    </location>
    <ligand>
        <name>tRNA</name>
        <dbReference type="ChEBI" id="CHEBI:17843"/>
    </ligand>
</feature>
<comment type="function">
    <text evidence="8">Catalyzes the release of premature peptidyl moieties from peptidyl-tRNA molecules trapped in stalled 50S ribosomal subunits, and thus maintains levels of free tRNAs and 50S ribosomes.</text>
</comment>
<protein>
    <recommendedName>
        <fullName evidence="7 8">Peptidyl-tRNA hydrolase</fullName>
        <shortName evidence="8">Pth</shortName>
        <ecNumber evidence="1 8">3.1.1.29</ecNumber>
    </recommendedName>
</protein>
<gene>
    <name evidence="8" type="primary">pth</name>
    <name evidence="11" type="ORF">IAB00_01925</name>
</gene>
<evidence type="ECO:0000256" key="9">
    <source>
        <dbReference type="RuleBase" id="RU000673"/>
    </source>
</evidence>
<evidence type="ECO:0000313" key="12">
    <source>
        <dbReference type="Proteomes" id="UP000824124"/>
    </source>
</evidence>
<dbReference type="NCBIfam" id="TIGR00447">
    <property type="entry name" value="pth"/>
    <property type="match status" value="1"/>
</dbReference>
<dbReference type="InterPro" id="IPR018171">
    <property type="entry name" value="Pept_tRNA_hydro_CS"/>
</dbReference>
<dbReference type="AlphaFoldDB" id="A0A9D1KY74"/>
<evidence type="ECO:0000256" key="10">
    <source>
        <dbReference type="RuleBase" id="RU004320"/>
    </source>
</evidence>
<evidence type="ECO:0000256" key="3">
    <source>
        <dbReference type="ARBA" id="ARBA00022801"/>
    </source>
</evidence>
<comment type="catalytic activity">
    <reaction evidence="6 8 9">
        <text>an N-acyl-L-alpha-aminoacyl-tRNA + H2O = an N-acyl-L-amino acid + a tRNA + H(+)</text>
        <dbReference type="Rhea" id="RHEA:54448"/>
        <dbReference type="Rhea" id="RHEA-COMP:10123"/>
        <dbReference type="Rhea" id="RHEA-COMP:13883"/>
        <dbReference type="ChEBI" id="CHEBI:15377"/>
        <dbReference type="ChEBI" id="CHEBI:15378"/>
        <dbReference type="ChEBI" id="CHEBI:59874"/>
        <dbReference type="ChEBI" id="CHEBI:78442"/>
        <dbReference type="ChEBI" id="CHEBI:138191"/>
        <dbReference type="EC" id="3.1.1.29"/>
    </reaction>
</comment>
<keyword evidence="4 8" id="KW-0694">RNA-binding</keyword>
<dbReference type="EC" id="3.1.1.29" evidence="1 8"/>
<accession>A0A9D1KY74</accession>
<dbReference type="PROSITE" id="PS01196">
    <property type="entry name" value="PEPT_TRNA_HYDROL_2"/>
    <property type="match status" value="1"/>
</dbReference>
<dbReference type="PANTHER" id="PTHR17224:SF1">
    <property type="entry name" value="PEPTIDYL-TRNA HYDROLASE"/>
    <property type="match status" value="1"/>
</dbReference>
<dbReference type="EMBL" id="DVMH01000012">
    <property type="protein sequence ID" value="HIU10003.1"/>
    <property type="molecule type" value="Genomic_DNA"/>
</dbReference>
<keyword evidence="3 8" id="KW-0378">Hydrolase</keyword>
<dbReference type="GO" id="GO:0006515">
    <property type="term" value="P:protein quality control for misfolded or incompletely synthesized proteins"/>
    <property type="evidence" value="ECO:0007669"/>
    <property type="project" value="UniProtKB-UniRule"/>
</dbReference>
<dbReference type="InterPro" id="IPR001328">
    <property type="entry name" value="Pept_tRNA_hydro"/>
</dbReference>
<dbReference type="PROSITE" id="PS01195">
    <property type="entry name" value="PEPT_TRNA_HYDROL_1"/>
    <property type="match status" value="1"/>
</dbReference>
<feature type="site" description="Discriminates between blocked and unblocked aminoacyl-tRNA" evidence="8">
    <location>
        <position position="9"/>
    </location>
</feature>
<evidence type="ECO:0000256" key="4">
    <source>
        <dbReference type="ARBA" id="ARBA00022884"/>
    </source>
</evidence>
<evidence type="ECO:0000256" key="5">
    <source>
        <dbReference type="ARBA" id="ARBA00038063"/>
    </source>
</evidence>
<feature type="active site" description="Proton acceptor" evidence="8">
    <location>
        <position position="19"/>
    </location>
</feature>
<dbReference type="Gene3D" id="3.40.50.1470">
    <property type="entry name" value="Peptidyl-tRNA hydrolase"/>
    <property type="match status" value="1"/>
</dbReference>
<comment type="caution">
    <text evidence="11">The sequence shown here is derived from an EMBL/GenBank/DDBJ whole genome shotgun (WGS) entry which is preliminary data.</text>
</comment>
<dbReference type="CDD" id="cd00462">
    <property type="entry name" value="PTH"/>
    <property type="match status" value="1"/>
</dbReference>
<dbReference type="FunFam" id="3.40.50.1470:FF:000001">
    <property type="entry name" value="Peptidyl-tRNA hydrolase"/>
    <property type="match status" value="1"/>
</dbReference>
<dbReference type="GO" id="GO:0072344">
    <property type="term" value="P:rescue of stalled ribosome"/>
    <property type="evidence" value="ECO:0007669"/>
    <property type="project" value="UniProtKB-UniRule"/>
</dbReference>
<keyword evidence="8" id="KW-0963">Cytoplasm</keyword>
<organism evidence="11 12">
    <name type="scientific">Candidatus Avidehalobacter gallistercoris</name>
    <dbReference type="NCBI Taxonomy" id="2840694"/>
    <lineage>
        <taxon>Bacteria</taxon>
        <taxon>Bacillati</taxon>
        <taxon>Bacillota</taxon>
        <taxon>Clostridia</taxon>
        <taxon>Eubacteriales</taxon>
        <taxon>Peptococcaceae</taxon>
        <taxon>Peptococcaceae incertae sedis</taxon>
        <taxon>Candidatus Avidehalobacter</taxon>
    </lineage>
</organism>